<reference evidence="5" key="1">
    <citation type="journal article" date="2019" name="Int. J. Syst. Evol. Microbiol.">
        <title>The Global Catalogue of Microorganisms (GCM) 10K type strain sequencing project: providing services to taxonomists for standard genome sequencing and annotation.</title>
        <authorList>
            <consortium name="The Broad Institute Genomics Platform"/>
            <consortium name="The Broad Institute Genome Sequencing Center for Infectious Disease"/>
            <person name="Wu L."/>
            <person name="Ma J."/>
        </authorList>
    </citation>
    <scope>NUCLEOTIDE SEQUENCE [LARGE SCALE GENOMIC DNA]</scope>
    <source>
        <strain evidence="5">CGMCC 1.16619</strain>
    </source>
</reference>
<dbReference type="Pfam" id="PF05045">
    <property type="entry name" value="RgpF"/>
    <property type="match status" value="1"/>
</dbReference>
<dbReference type="SUPFAM" id="SSF53756">
    <property type="entry name" value="UDP-Glycosyltransferase/glycogen phosphorylase"/>
    <property type="match status" value="1"/>
</dbReference>
<feature type="coiled-coil region" evidence="3">
    <location>
        <begin position="297"/>
        <end position="324"/>
    </location>
</feature>
<dbReference type="Proteomes" id="UP001596114">
    <property type="component" value="Unassembled WGS sequence"/>
</dbReference>
<keyword evidence="3" id="KW-0175">Coiled coil</keyword>
<protein>
    <submittedName>
        <fullName evidence="4">Rhamnan synthesis F family protein</fullName>
    </submittedName>
</protein>
<organism evidence="4 5">
    <name type="scientific">Rhodanobacter ginsengisoli</name>
    <dbReference type="NCBI Taxonomy" id="418646"/>
    <lineage>
        <taxon>Bacteria</taxon>
        <taxon>Pseudomonadati</taxon>
        <taxon>Pseudomonadota</taxon>
        <taxon>Gammaproteobacteria</taxon>
        <taxon>Lysobacterales</taxon>
        <taxon>Rhodanobacteraceae</taxon>
        <taxon>Rhodanobacter</taxon>
    </lineage>
</organism>
<dbReference type="InterPro" id="IPR007739">
    <property type="entry name" value="RgpF"/>
</dbReference>
<dbReference type="PANTHER" id="PTHR12526">
    <property type="entry name" value="GLYCOSYLTRANSFERASE"/>
    <property type="match status" value="1"/>
</dbReference>
<dbReference type="EMBL" id="JBHSNF010000003">
    <property type="protein sequence ID" value="MFC5526994.1"/>
    <property type="molecule type" value="Genomic_DNA"/>
</dbReference>
<evidence type="ECO:0000313" key="4">
    <source>
        <dbReference type="EMBL" id="MFC5526994.1"/>
    </source>
</evidence>
<dbReference type="Gene3D" id="3.40.50.2000">
    <property type="entry name" value="Glycogen Phosphorylase B"/>
    <property type="match status" value="2"/>
</dbReference>
<proteinExistence type="predicted"/>
<dbReference type="Pfam" id="PF03567">
    <property type="entry name" value="Sulfotransfer_2"/>
    <property type="match status" value="1"/>
</dbReference>
<sequence>MDSIDNLPFSKSEPVWTHLRWNSYLSLRHKLLYVATPKVACTSLKWWFASLEGYAEALRAPNGSQETDPELVVHDTFHIVAPEVTGLLPEALVESLTADDYFRFAVVRNPFKRIFSAWQSKVLLREPLQMDTFLQQDFVNHPIGDLGDISKAFERFLEHLVASETPAFRDVHWISQVDILRPDLVSYSMLAKIEDTAALSQALSDRLGHGVEDPFAAKRSNESLIPYLPDLITPRSLQLMRSIYAADFEAFGYATGAPSGNETFSAEQCDIAIKAISMLRGRHQRFTEVRTVHKSQVSVLDRTVAEKEAEIAALSQALAEHEASASVLGAEAHTRNAQLARFDGLILDRDTKLSELGESLAERAAHQQYLEHALEEGRSEVIQLKAEKDMQAARFEGAVLERDAKLGELSELLAERVVQQQRLEHLLEQSTNEIIQLKADRDAQSVRFEGALLDRDTKLSELSESLARQALQMDDVVGDLAVKSCELAKFRRLLDESGIELRKLTVAKEMLEDMNSRMKETLVWRLASKLSLVKTPVTGQDSIETTGTKVPKGFDAAWYLEEYPDVAASGMDPYQHYVLNGKSEGRQPAARTVSRSRLKKVRVLRSGLLSAVKQAGGMRKAVEKLATVAKRDGWFVSDFDEAFYLENYPDICEAGVDPYEHFVQHGRAEGRIGRSPRLQLQKGSLPLDSNKKTVLVVSHEASRTGAPILSLNIARELQKRFNVIVLVLGDGPMIPAFCEVVPLVVGPMPVNGNVGLAGAVIAQLALSHEFEFAIVNSIESRFVLRRLMELSIPAISLIHEFAGYTRPLDAFPFAIFWSAETVFSARITHENAVAGNAELAGQPFHIMPQGRCTMLAHAVDPGADALERSRLLRILRPDGDADKGTIVIVGIGYVQYRKGVDLFLECAARVIRSEGGERCRFVWIGKGYDPVNDMAYSAYLAEQLQRSGLQRQFTFMGETAAIEQVYESADILMLSSRLDPLPNVAIDAMAHGLPVVCFANTTGVVDALVDSDLSEECVAPYLDTAAMAELVLNLARSKDLRNRVGTRLQQTVRDQFDMERYVAGLEGLAREARLRLANEVESTKVILESAVMRPDFFLRLYDKYATPDEMVRYGYVRSWGAGISRRKPFPGFHPGIYAERHGVEKPGLDPLASYVRAGLPEGPWRFEIISSEDVPGKTLGEVRVALHLHVYYPDLLGEILERLSMNVTRPDLFVSVPNEKVAAVVRKMVRKYTKQLVRIEIVPNVGRDLGPFLTTFGGAFIDQYDIVGHLHTKKSVDIADEDTGKAWSQFLMENLLGGKACMADIILGRMAADPSIGIVFPDDPNMVGWGANRPYAEQLGSKLGLDDFPENLAFPVGSMFWARTEAIRPFFDLRLDWQDYPAEPLPYDGSMLHAIERMLPLVAEKQARRIVLTNVVGVTR</sequence>
<evidence type="ECO:0000313" key="5">
    <source>
        <dbReference type="Proteomes" id="UP001596114"/>
    </source>
</evidence>
<dbReference type="Pfam" id="PF13692">
    <property type="entry name" value="Glyco_trans_1_4"/>
    <property type="match status" value="1"/>
</dbReference>
<comment type="caution">
    <text evidence="4">The sequence shown here is derived from an EMBL/GenBank/DDBJ whole genome shotgun (WGS) entry which is preliminary data.</text>
</comment>
<keyword evidence="2" id="KW-0808">Transferase</keyword>
<keyword evidence="5" id="KW-1185">Reference proteome</keyword>
<keyword evidence="1" id="KW-0328">Glycosyltransferase</keyword>
<name>A0ABW0QPU1_9GAMM</name>
<evidence type="ECO:0000256" key="2">
    <source>
        <dbReference type="ARBA" id="ARBA00022679"/>
    </source>
</evidence>
<dbReference type="InterPro" id="IPR005331">
    <property type="entry name" value="Sulfotransferase"/>
</dbReference>
<dbReference type="RefSeq" id="WP_377321224.1">
    <property type="nucleotide sequence ID" value="NZ_JBHSNF010000003.1"/>
</dbReference>
<gene>
    <name evidence="4" type="ORF">ACFPPA_14740</name>
</gene>
<accession>A0ABW0QPU1</accession>
<evidence type="ECO:0000256" key="1">
    <source>
        <dbReference type="ARBA" id="ARBA00022676"/>
    </source>
</evidence>
<dbReference type="CDD" id="cd03801">
    <property type="entry name" value="GT4_PimA-like"/>
    <property type="match status" value="1"/>
</dbReference>
<dbReference type="PANTHER" id="PTHR12526:SF629">
    <property type="entry name" value="TEICHURONIC ACID BIOSYNTHESIS GLYCOSYLTRANSFERASE TUAH-RELATED"/>
    <property type="match status" value="1"/>
</dbReference>
<evidence type="ECO:0000256" key="3">
    <source>
        <dbReference type="SAM" id="Coils"/>
    </source>
</evidence>
<feature type="coiled-coil region" evidence="3">
    <location>
        <begin position="409"/>
        <end position="440"/>
    </location>
</feature>